<comment type="similarity">
    <text evidence="2">Belongs to the glycosyl hydrolase 36 family.</text>
</comment>
<reference evidence="12 13" key="1">
    <citation type="submission" date="2016-01" db="EMBL/GenBank/DDBJ databases">
        <title>Highly variable Streptococcus oralis are common among viridans streptococci isolated from primates.</title>
        <authorList>
            <person name="Denapaite D."/>
            <person name="Rieger M."/>
            <person name="Koendgen S."/>
            <person name="Brueckner R."/>
            <person name="Ochigava I."/>
            <person name="Kappeler P."/>
            <person name="Maetz-Rensing K."/>
            <person name="Leendertz F."/>
            <person name="Hakenbeck R."/>
        </authorList>
    </citation>
    <scope>NUCLEOTIDE SEQUENCE [LARGE SCALE GENOMIC DNA]</scope>
    <source>
        <strain evidence="10 12">DD02</strain>
        <strain evidence="11 13">DD03</strain>
    </source>
</reference>
<dbReference type="AlphaFoldDB" id="A0A139QSK1"/>
<feature type="binding site" evidence="8">
    <location>
        <position position="548"/>
    </location>
    <ligand>
        <name>substrate</name>
    </ligand>
</feature>
<dbReference type="InterPro" id="IPR000111">
    <property type="entry name" value="Glyco_hydro_27/36_CS"/>
</dbReference>
<organism evidence="11 13">
    <name type="scientific">Streptococcus gallolyticus</name>
    <dbReference type="NCBI Taxonomy" id="315405"/>
    <lineage>
        <taxon>Bacteria</taxon>
        <taxon>Bacillati</taxon>
        <taxon>Bacillota</taxon>
        <taxon>Bacilli</taxon>
        <taxon>Lactobacillales</taxon>
        <taxon>Streptococcaceae</taxon>
        <taxon>Streptococcus</taxon>
    </lineage>
</organism>
<dbReference type="GO" id="GO:0016052">
    <property type="term" value="P:carbohydrate catabolic process"/>
    <property type="evidence" value="ECO:0007669"/>
    <property type="project" value="InterPro"/>
</dbReference>
<dbReference type="EC" id="3.2.1.22" evidence="3 6"/>
<accession>A0A139QSK1</accession>
<dbReference type="Pfam" id="PF02065">
    <property type="entry name" value="Melibiase"/>
    <property type="match status" value="1"/>
</dbReference>
<dbReference type="EMBL" id="LQOF01000309">
    <property type="protein sequence ID" value="KXT67070.1"/>
    <property type="molecule type" value="Genomic_DNA"/>
</dbReference>
<evidence type="ECO:0000256" key="1">
    <source>
        <dbReference type="ARBA" id="ARBA00001255"/>
    </source>
</evidence>
<dbReference type="PANTHER" id="PTHR43053:SF3">
    <property type="entry name" value="ALPHA-GALACTOSIDASE C-RELATED"/>
    <property type="match status" value="1"/>
</dbReference>
<dbReference type="Proteomes" id="UP000070198">
    <property type="component" value="Unassembled WGS sequence"/>
</dbReference>
<dbReference type="Gene3D" id="2.70.98.60">
    <property type="entry name" value="alpha-galactosidase from lactobacil brevis"/>
    <property type="match status" value="1"/>
</dbReference>
<dbReference type="InterPro" id="IPR013780">
    <property type="entry name" value="Glyco_hydro_b"/>
</dbReference>
<keyword evidence="4 6" id="KW-0378">Hydrolase</keyword>
<dbReference type="Gene3D" id="3.20.20.70">
    <property type="entry name" value="Aldolase class I"/>
    <property type="match status" value="1"/>
</dbReference>
<evidence type="ECO:0000256" key="3">
    <source>
        <dbReference type="ARBA" id="ARBA00012755"/>
    </source>
</evidence>
<feature type="binding site" evidence="8">
    <location>
        <begin position="474"/>
        <end position="478"/>
    </location>
    <ligand>
        <name>substrate</name>
    </ligand>
</feature>
<comment type="caution">
    <text evidence="11">The sequence shown here is derived from an EMBL/GenBank/DDBJ whole genome shotgun (WGS) entry which is preliminary data.</text>
</comment>
<dbReference type="GO" id="GO:0004557">
    <property type="term" value="F:alpha-galactosidase activity"/>
    <property type="evidence" value="ECO:0007669"/>
    <property type="project" value="UniProtKB-UniRule"/>
</dbReference>
<evidence type="ECO:0000313" key="10">
    <source>
        <dbReference type="EMBL" id="KXT67070.1"/>
    </source>
</evidence>
<dbReference type="InterPro" id="IPR038417">
    <property type="entry name" value="Alpga-gal_N_sf"/>
</dbReference>
<evidence type="ECO:0000313" key="13">
    <source>
        <dbReference type="Proteomes" id="UP000071927"/>
    </source>
</evidence>
<dbReference type="EMBL" id="LQXV01000327">
    <property type="protein sequence ID" value="KXU05321.1"/>
    <property type="molecule type" value="Genomic_DNA"/>
</dbReference>
<dbReference type="InterPro" id="IPR013785">
    <property type="entry name" value="Aldolase_TIM"/>
</dbReference>
<feature type="active site" description="Nucleophile" evidence="7">
    <location>
        <position position="476"/>
    </location>
</feature>
<dbReference type="CDD" id="cd14791">
    <property type="entry name" value="GH36"/>
    <property type="match status" value="1"/>
</dbReference>
<dbReference type="Proteomes" id="UP000071927">
    <property type="component" value="Unassembled WGS sequence"/>
</dbReference>
<protein>
    <recommendedName>
        <fullName evidence="3 6">Alpha-galactosidase</fullName>
        <ecNumber evidence="3 6">3.2.1.22</ecNumber>
    </recommendedName>
</protein>
<dbReference type="PRINTS" id="PR00743">
    <property type="entry name" value="GLHYDRLASE36"/>
</dbReference>
<dbReference type="InterPro" id="IPR050985">
    <property type="entry name" value="Alpha-glycosidase_related"/>
</dbReference>
<dbReference type="InterPro" id="IPR017853">
    <property type="entry name" value="GH"/>
</dbReference>
<feature type="domain" description="Glycosyl hydrolase family 36 N-terminal" evidence="9">
    <location>
        <begin position="27"/>
        <end position="283"/>
    </location>
</feature>
<dbReference type="PROSITE" id="PS00512">
    <property type="entry name" value="ALPHA_GALACTOSIDASE"/>
    <property type="match status" value="1"/>
</dbReference>
<dbReference type="FunFam" id="3.20.20.70:FF:000118">
    <property type="entry name" value="Alpha-galactosidase"/>
    <property type="match status" value="1"/>
</dbReference>
<name>A0A139QSK1_9STRE</name>
<evidence type="ECO:0000256" key="4">
    <source>
        <dbReference type="ARBA" id="ARBA00022801"/>
    </source>
</evidence>
<gene>
    <name evidence="10" type="ORF">SGADD02_01534</name>
    <name evidence="11" type="ORF">SGADD03_01697</name>
</gene>
<dbReference type="Pfam" id="PF16875">
    <property type="entry name" value="Glyco_hydro_36N"/>
    <property type="match status" value="1"/>
</dbReference>
<feature type="binding site" evidence="8">
    <location>
        <position position="197"/>
    </location>
    <ligand>
        <name>substrate</name>
    </ligand>
</feature>
<keyword evidence="5 6" id="KW-0326">Glycosidase</keyword>
<sequence length="735" mass="84167">MSITKINNIFHLSNTDMSYLIKIMPNGQLEQLYFGPTLALKEDDFSLLEHSEGKAAGTVKYAKNSSFTLADKHQECALYGTTAFQEASLEVTVHDTPHYLELKYLDYDTQKEKLSYSGPHVRLNDDAEILSLRLEDAGLQLQVTLEYVFFKKGKNISKRVLINNNGQHDIVLTRALSSTFWLEDANDYQAYHFSGAWISERQLKKYPLQQGSFKVESLTGTSSHQHNPFVAIAKKETTFDTGMCYGANLVYSGNFIQQIDVNEWNQARLMSGISPYTFSWQLKPNENFATPQTVLSFSQDGLNGLAQENADFISEHIISPFWTKRERPIVLNSWETYVFDFDENKLLTLAKEAVALGIECFVVDDGWFAKRNNDRSSLGDWYPNPEKFPNGLQVFAQKIHQMGLQFGLWFEPEMVNEDTELYRKHPDWIVEPPQGRHSYGRGQLVLDFTNPAVVENIFEQMSRIIDETQLDYLKWDMNRNLTEVYSNYLAKNGIRQGEFFHRYVQGVYQLYEKLLERYPNLLIEGCASGGGRFDLGILYYSPQIWVSDNTDAIARLDIQENTALAYPITCLSNHVSQVPNGQIQRITPLETRFNVAIFGILGYELDLLSLDEHSKNIIKQQITLYKNLRHDIMTGRFYQVLKRPNQHIWALQSPQIILVGYFSILADINQSTSKTFTLPFVDSQTTYDIVDNQTVSGSLLKYRGMPVPIALNGTNQETAALVGDFQSKLLLLRKH</sequence>
<feature type="binding site" evidence="8">
    <location>
        <begin position="364"/>
        <end position="365"/>
    </location>
    <ligand>
        <name>substrate</name>
    </ligand>
</feature>
<dbReference type="InterPro" id="IPR002252">
    <property type="entry name" value="Glyco_hydro_36"/>
</dbReference>
<evidence type="ECO:0000256" key="5">
    <source>
        <dbReference type="ARBA" id="ARBA00023295"/>
    </source>
</evidence>
<dbReference type="SUPFAM" id="SSF51445">
    <property type="entry name" value="(Trans)glycosidases"/>
    <property type="match status" value="1"/>
</dbReference>
<comment type="catalytic activity">
    <reaction evidence="1 6">
        <text>Hydrolysis of terminal, non-reducing alpha-D-galactose residues in alpha-D-galactosides, including galactose oligosaccharides, galactomannans and galactolipids.</text>
        <dbReference type="EC" id="3.2.1.22"/>
    </reaction>
</comment>
<dbReference type="PIRSF" id="PIRSF005536">
    <property type="entry name" value="Agal"/>
    <property type="match status" value="1"/>
</dbReference>
<proteinExistence type="inferred from homology"/>
<evidence type="ECO:0000313" key="12">
    <source>
        <dbReference type="Proteomes" id="UP000070198"/>
    </source>
</evidence>
<evidence type="ECO:0000313" key="11">
    <source>
        <dbReference type="EMBL" id="KXU05321.1"/>
    </source>
</evidence>
<dbReference type="InterPro" id="IPR031704">
    <property type="entry name" value="Glyco_hydro_36_N"/>
</dbReference>
<evidence type="ECO:0000256" key="7">
    <source>
        <dbReference type="PIRSR" id="PIRSR005536-1"/>
    </source>
</evidence>
<dbReference type="Gene3D" id="2.60.40.1180">
    <property type="entry name" value="Golgi alpha-mannosidase II"/>
    <property type="match status" value="1"/>
</dbReference>
<evidence type="ECO:0000259" key="9">
    <source>
        <dbReference type="Pfam" id="PF16875"/>
    </source>
</evidence>
<dbReference type="PATRIC" id="fig|315405.11.peg.1798"/>
<dbReference type="PANTHER" id="PTHR43053">
    <property type="entry name" value="GLYCOSIDASE FAMILY 31"/>
    <property type="match status" value="1"/>
</dbReference>
<feature type="binding site" evidence="8">
    <location>
        <position position="526"/>
    </location>
    <ligand>
        <name>substrate</name>
    </ligand>
</feature>
<feature type="active site" description="Proton donor" evidence="7">
    <location>
        <position position="548"/>
    </location>
</feature>
<feature type="binding site" evidence="8">
    <location>
        <position position="441"/>
    </location>
    <ligand>
        <name>substrate</name>
    </ligand>
</feature>
<evidence type="ECO:0000256" key="8">
    <source>
        <dbReference type="PIRSR" id="PIRSR005536-2"/>
    </source>
</evidence>
<evidence type="ECO:0000256" key="2">
    <source>
        <dbReference type="ARBA" id="ARBA00006202"/>
    </source>
</evidence>
<dbReference type="RefSeq" id="WP_061458949.1">
    <property type="nucleotide sequence ID" value="NZ_KQ968749.1"/>
</dbReference>
<evidence type="ECO:0000256" key="6">
    <source>
        <dbReference type="PIRNR" id="PIRNR005536"/>
    </source>
</evidence>